<feature type="domain" description="DUF7847" evidence="3">
    <location>
        <begin position="132"/>
        <end position="298"/>
    </location>
</feature>
<feature type="transmembrane region" description="Helical" evidence="2">
    <location>
        <begin position="169"/>
        <end position="193"/>
    </location>
</feature>
<dbReference type="Pfam" id="PF25231">
    <property type="entry name" value="DUF7847"/>
    <property type="match status" value="1"/>
</dbReference>
<accession>A0ABZ3FR77</accession>
<keyword evidence="2" id="KW-1133">Transmembrane helix</keyword>
<dbReference type="Proteomes" id="UP001442841">
    <property type="component" value="Chromosome"/>
</dbReference>
<feature type="compositionally biased region" description="Low complexity" evidence="1">
    <location>
        <begin position="320"/>
        <end position="340"/>
    </location>
</feature>
<feature type="region of interest" description="Disordered" evidence="1">
    <location>
        <begin position="318"/>
        <end position="394"/>
    </location>
</feature>
<organism evidence="4 5">
    <name type="scientific">Ammonicoccus fulvus</name>
    <dbReference type="NCBI Taxonomy" id="3138240"/>
    <lineage>
        <taxon>Bacteria</taxon>
        <taxon>Bacillati</taxon>
        <taxon>Actinomycetota</taxon>
        <taxon>Actinomycetes</taxon>
        <taxon>Propionibacteriales</taxon>
        <taxon>Propionibacteriaceae</taxon>
        <taxon>Ammonicoccus</taxon>
    </lineage>
</organism>
<gene>
    <name evidence="4" type="ORF">AADG42_15120</name>
</gene>
<name>A0ABZ3FR77_9ACTN</name>
<feature type="transmembrane region" description="Helical" evidence="2">
    <location>
        <begin position="271"/>
        <end position="299"/>
    </location>
</feature>
<keyword evidence="2" id="KW-0812">Transmembrane</keyword>
<feature type="transmembrane region" description="Helical" evidence="2">
    <location>
        <begin position="69"/>
        <end position="90"/>
    </location>
</feature>
<dbReference type="RefSeq" id="WP_425310036.1">
    <property type="nucleotide sequence ID" value="NZ_CP154795.1"/>
</dbReference>
<dbReference type="EMBL" id="CP154795">
    <property type="protein sequence ID" value="XAN08579.1"/>
    <property type="molecule type" value="Genomic_DNA"/>
</dbReference>
<evidence type="ECO:0000256" key="1">
    <source>
        <dbReference type="SAM" id="MobiDB-lite"/>
    </source>
</evidence>
<sequence length="394" mass="42366">MTTQPTQPLRPSPLDLGGVISGAFRIFRQRVGAFAFLAFIPSILISLLVMAAMVPLIWGISVTILRGSFSGLIVLGIVLMFAAVVVGSLAQIKVQAMMVLGAHDVIHGRPSDNRDLYARTKGVVGRVLLLWIAVVVAIFLVMGLLMGGMFAAIMGAIATSSDRDPTGAIVTAVVSYVVFLLLIWVLSLVIFYFQVRFLYVMPALAVEQLPVIDSLKRSWALTKGNVLRTLGYYLVGSMLAGLASFVVQMFSQVLTLPINGRDSSSSSPFDLVPMLAVMAIVLALQIAVQVLAVPFLASYQTVMYVDQLRRNSLPPGYARGSAYPAQQAPQPGPYASGPQAPYAPPTAPPLQWQPQSGQNYPGQNYPGQVHPGQVQPGQPGDAWGPNAQQHPDWR</sequence>
<dbReference type="InterPro" id="IPR057169">
    <property type="entry name" value="DUF7847"/>
</dbReference>
<reference evidence="4 5" key="1">
    <citation type="submission" date="2024-04" db="EMBL/GenBank/DDBJ databases">
        <title>Isolation of an actinomycete strain from pig manure.</title>
        <authorList>
            <person name="Gong T."/>
            <person name="Yu Z."/>
            <person name="An M."/>
            <person name="Wei C."/>
            <person name="Yang W."/>
            <person name="Liu L."/>
        </authorList>
    </citation>
    <scope>NUCLEOTIDE SEQUENCE [LARGE SCALE GENOMIC DNA]</scope>
    <source>
        <strain evidence="4 5">ZF39</strain>
    </source>
</reference>
<feature type="compositionally biased region" description="Low complexity" evidence="1">
    <location>
        <begin position="366"/>
        <end position="380"/>
    </location>
</feature>
<keyword evidence="2" id="KW-0472">Membrane</keyword>
<feature type="compositionally biased region" description="Polar residues" evidence="1">
    <location>
        <begin position="352"/>
        <end position="362"/>
    </location>
</feature>
<feature type="transmembrane region" description="Helical" evidence="2">
    <location>
        <begin position="34"/>
        <end position="57"/>
    </location>
</feature>
<feature type="transmembrane region" description="Helical" evidence="2">
    <location>
        <begin position="128"/>
        <end position="157"/>
    </location>
</feature>
<evidence type="ECO:0000256" key="2">
    <source>
        <dbReference type="SAM" id="Phobius"/>
    </source>
</evidence>
<keyword evidence="5" id="KW-1185">Reference proteome</keyword>
<evidence type="ECO:0000313" key="5">
    <source>
        <dbReference type="Proteomes" id="UP001442841"/>
    </source>
</evidence>
<feature type="transmembrane region" description="Helical" evidence="2">
    <location>
        <begin position="230"/>
        <end position="251"/>
    </location>
</feature>
<protein>
    <submittedName>
        <fullName evidence="4">Glycerophosphoryl diester phosphodiesterase membrane domain-containing protein</fullName>
    </submittedName>
</protein>
<proteinExistence type="predicted"/>
<evidence type="ECO:0000259" key="3">
    <source>
        <dbReference type="Pfam" id="PF25231"/>
    </source>
</evidence>
<evidence type="ECO:0000313" key="4">
    <source>
        <dbReference type="EMBL" id="XAN08579.1"/>
    </source>
</evidence>